<dbReference type="SUPFAM" id="SSF103473">
    <property type="entry name" value="MFS general substrate transporter"/>
    <property type="match status" value="1"/>
</dbReference>
<feature type="transmembrane region" description="Helical" evidence="5">
    <location>
        <begin position="171"/>
        <end position="192"/>
    </location>
</feature>
<evidence type="ECO:0000256" key="2">
    <source>
        <dbReference type="ARBA" id="ARBA00022692"/>
    </source>
</evidence>
<evidence type="ECO:0000259" key="6">
    <source>
        <dbReference type="PROSITE" id="PS50850"/>
    </source>
</evidence>
<dbReference type="Proteomes" id="UP000198506">
    <property type="component" value="Unassembled WGS sequence"/>
</dbReference>
<dbReference type="InterPro" id="IPR036259">
    <property type="entry name" value="MFS_trans_sf"/>
</dbReference>
<accession>A0AA94L027</accession>
<dbReference type="PANTHER" id="PTHR23531:SF1">
    <property type="entry name" value="QUINOLENE RESISTANCE PROTEIN NORA"/>
    <property type="match status" value="1"/>
</dbReference>
<dbReference type="InterPro" id="IPR011701">
    <property type="entry name" value="MFS"/>
</dbReference>
<feature type="transmembrane region" description="Helical" evidence="5">
    <location>
        <begin position="238"/>
        <end position="260"/>
    </location>
</feature>
<dbReference type="PANTHER" id="PTHR23531">
    <property type="entry name" value="QUINOLENE RESISTANCE PROTEIN NORA"/>
    <property type="match status" value="1"/>
</dbReference>
<dbReference type="Gene3D" id="1.20.1250.20">
    <property type="entry name" value="MFS general substrate transporter like domains"/>
    <property type="match status" value="1"/>
</dbReference>
<feature type="transmembrane region" description="Helical" evidence="5">
    <location>
        <begin position="51"/>
        <end position="77"/>
    </location>
</feature>
<keyword evidence="8" id="KW-1185">Reference proteome</keyword>
<reference evidence="7 8" key="1">
    <citation type="submission" date="2016-10" db="EMBL/GenBank/DDBJ databases">
        <authorList>
            <person name="Varghese N."/>
            <person name="Submissions S."/>
        </authorList>
    </citation>
    <scope>NUCLEOTIDE SEQUENCE [LARGE SCALE GENOMIC DNA]</scope>
    <source>
        <strain evidence="7 8">IAM 15147</strain>
    </source>
</reference>
<feature type="domain" description="Major facilitator superfamily (MFS) profile" evidence="6">
    <location>
        <begin position="174"/>
        <end position="394"/>
    </location>
</feature>
<dbReference type="PROSITE" id="PS50850">
    <property type="entry name" value="MFS"/>
    <property type="match status" value="1"/>
</dbReference>
<dbReference type="Pfam" id="PF07690">
    <property type="entry name" value="MFS_1"/>
    <property type="match status" value="1"/>
</dbReference>
<evidence type="ECO:0000256" key="4">
    <source>
        <dbReference type="ARBA" id="ARBA00023136"/>
    </source>
</evidence>
<feature type="transmembrane region" description="Helical" evidence="5">
    <location>
        <begin position="20"/>
        <end position="45"/>
    </location>
</feature>
<feature type="transmembrane region" description="Helical" evidence="5">
    <location>
        <begin position="212"/>
        <end position="232"/>
    </location>
</feature>
<evidence type="ECO:0000256" key="5">
    <source>
        <dbReference type="SAM" id="Phobius"/>
    </source>
</evidence>
<evidence type="ECO:0000313" key="8">
    <source>
        <dbReference type="Proteomes" id="UP000198506"/>
    </source>
</evidence>
<dbReference type="AlphaFoldDB" id="A0AA94L027"/>
<feature type="transmembrane region" description="Helical" evidence="5">
    <location>
        <begin position="109"/>
        <end position="132"/>
    </location>
</feature>
<proteinExistence type="predicted"/>
<dbReference type="GO" id="GO:0005886">
    <property type="term" value="C:plasma membrane"/>
    <property type="evidence" value="ECO:0007669"/>
    <property type="project" value="UniProtKB-SubCell"/>
</dbReference>
<organism evidence="7 8">
    <name type="scientific">Agrococcus baldri</name>
    <dbReference type="NCBI Taxonomy" id="153730"/>
    <lineage>
        <taxon>Bacteria</taxon>
        <taxon>Bacillati</taxon>
        <taxon>Actinomycetota</taxon>
        <taxon>Actinomycetes</taxon>
        <taxon>Micrococcales</taxon>
        <taxon>Microbacteriaceae</taxon>
        <taxon>Agrococcus</taxon>
    </lineage>
</organism>
<feature type="transmembrane region" description="Helical" evidence="5">
    <location>
        <begin position="361"/>
        <end position="383"/>
    </location>
</feature>
<keyword evidence="4 5" id="KW-0472">Membrane</keyword>
<comment type="subcellular location">
    <subcellularLocation>
        <location evidence="1">Cell membrane</location>
        <topology evidence="1">Multi-pass membrane protein</topology>
    </subcellularLocation>
</comment>
<dbReference type="InterPro" id="IPR020846">
    <property type="entry name" value="MFS_dom"/>
</dbReference>
<dbReference type="EMBL" id="FOZN01000003">
    <property type="protein sequence ID" value="SFS15634.1"/>
    <property type="molecule type" value="Genomic_DNA"/>
</dbReference>
<feature type="transmembrane region" description="Helical" evidence="5">
    <location>
        <begin position="272"/>
        <end position="289"/>
    </location>
</feature>
<feature type="transmembrane region" description="Helical" evidence="5">
    <location>
        <begin position="144"/>
        <end position="165"/>
    </location>
</feature>
<dbReference type="InterPro" id="IPR052714">
    <property type="entry name" value="MFS_Exporter"/>
</dbReference>
<feature type="transmembrane region" description="Helical" evidence="5">
    <location>
        <begin position="295"/>
        <end position="313"/>
    </location>
</feature>
<dbReference type="GO" id="GO:0022857">
    <property type="term" value="F:transmembrane transporter activity"/>
    <property type="evidence" value="ECO:0007669"/>
    <property type="project" value="InterPro"/>
</dbReference>
<keyword evidence="3 5" id="KW-1133">Transmembrane helix</keyword>
<sequence length="394" mass="38633">MATSEQTPPRDVSTARTRGLAVLLATTFLSLGNFAGLLAVVPLWASAGGLGSAAVGSTTGIMMAATVATQLAAPWVFRLLSLRAMMIVGAALLGGPAPLYMLSNDAAPILLLTVVRGVGFALVVVAGATLIADVAAPGKLARAASYYGVAGALPNLIALAGGVWAADAWGFPVVFIVTGAAGLLGAVLAWMLPRGSHGAFQAVSGKDMRRVAPALALFLATAASFGAASTFLPLSGPATAVAALALLAASAGIVLGRLGAGAVADRMGSGRLLVPTAAAAALGTLLVAASLQGPAWALVLGAGLIGTAFGAAQNDSFVVTMRVFGPARSGTASTIWNIGYDGGVGVGAFGLGWVIGQLGHAGAFTALAGAIAVVALACLPGALRRPVAEPAQPR</sequence>
<evidence type="ECO:0000256" key="3">
    <source>
        <dbReference type="ARBA" id="ARBA00022989"/>
    </source>
</evidence>
<evidence type="ECO:0000256" key="1">
    <source>
        <dbReference type="ARBA" id="ARBA00004651"/>
    </source>
</evidence>
<keyword evidence="2 5" id="KW-0812">Transmembrane</keyword>
<protein>
    <submittedName>
        <fullName evidence="7">Predicted arabinose efflux permease, MFS family</fullName>
    </submittedName>
</protein>
<feature type="transmembrane region" description="Helical" evidence="5">
    <location>
        <begin position="334"/>
        <end position="355"/>
    </location>
</feature>
<evidence type="ECO:0000313" key="7">
    <source>
        <dbReference type="EMBL" id="SFS15634.1"/>
    </source>
</evidence>
<gene>
    <name evidence="7" type="ORF">SAMN04487783_2090</name>
</gene>
<name>A0AA94L027_9MICO</name>
<dbReference type="RefSeq" id="WP_092918547.1">
    <property type="nucleotide sequence ID" value="NZ_FOZN01000003.1"/>
</dbReference>
<comment type="caution">
    <text evidence="7">The sequence shown here is derived from an EMBL/GenBank/DDBJ whole genome shotgun (WGS) entry which is preliminary data.</text>
</comment>